<dbReference type="AlphaFoldDB" id="A0A1N7NG48"/>
<dbReference type="RefSeq" id="WP_076485269.1">
    <property type="nucleotide sequence ID" value="NZ_FTOG01000007.1"/>
</dbReference>
<evidence type="ECO:0000256" key="1">
    <source>
        <dbReference type="SAM" id="Phobius"/>
    </source>
</evidence>
<proteinExistence type="predicted"/>
<sequence length="104" mass="11616">MSQAIVEIGFLVGFLTTWLGFAFLLFPMVLRFVLGGTWLNSLSEPYSERMRRASLFMNEEISRAGRSRIGRIGQLLAAIGISVLIMTGIVWITLRILEKQGIPA</sequence>
<organism evidence="2 3">
    <name type="scientific">Rhodobacter aestuarii</name>
    <dbReference type="NCBI Taxonomy" id="453582"/>
    <lineage>
        <taxon>Bacteria</taxon>
        <taxon>Pseudomonadati</taxon>
        <taxon>Pseudomonadota</taxon>
        <taxon>Alphaproteobacteria</taxon>
        <taxon>Rhodobacterales</taxon>
        <taxon>Rhodobacter group</taxon>
        <taxon>Rhodobacter</taxon>
    </lineage>
</organism>
<feature type="transmembrane region" description="Helical" evidence="1">
    <location>
        <begin position="75"/>
        <end position="94"/>
    </location>
</feature>
<keyword evidence="1" id="KW-1133">Transmembrane helix</keyword>
<keyword evidence="3" id="KW-1185">Reference proteome</keyword>
<dbReference type="Proteomes" id="UP000186221">
    <property type="component" value="Unassembled WGS sequence"/>
</dbReference>
<keyword evidence="1" id="KW-0472">Membrane</keyword>
<evidence type="ECO:0000313" key="3">
    <source>
        <dbReference type="Proteomes" id="UP000186221"/>
    </source>
</evidence>
<protein>
    <submittedName>
        <fullName evidence="2">Uncharacterized protein</fullName>
    </submittedName>
</protein>
<gene>
    <name evidence="2" type="ORF">SAMN05421580_107243</name>
</gene>
<accession>A0A1N7NG48</accession>
<reference evidence="3" key="1">
    <citation type="submission" date="2017-01" db="EMBL/GenBank/DDBJ databases">
        <authorList>
            <person name="Varghese N."/>
            <person name="Submissions S."/>
        </authorList>
    </citation>
    <scope>NUCLEOTIDE SEQUENCE [LARGE SCALE GENOMIC DNA]</scope>
    <source>
        <strain evidence="3">DSM 19945</strain>
    </source>
</reference>
<name>A0A1N7NG48_9RHOB</name>
<keyword evidence="1" id="KW-0812">Transmembrane</keyword>
<dbReference type="EMBL" id="FTOG01000007">
    <property type="protein sequence ID" value="SIS97334.1"/>
    <property type="molecule type" value="Genomic_DNA"/>
</dbReference>
<evidence type="ECO:0000313" key="2">
    <source>
        <dbReference type="EMBL" id="SIS97334.1"/>
    </source>
</evidence>